<keyword evidence="4 7" id="KW-1133">Transmembrane helix</keyword>
<reference evidence="8" key="1">
    <citation type="submission" date="2020-07" db="EMBL/GenBank/DDBJ databases">
        <title>Genome sequence and genetic diversity analysis of an under-domesticated orphan crop, white fonio (Digitaria exilis).</title>
        <authorList>
            <person name="Bennetzen J.L."/>
            <person name="Chen S."/>
            <person name="Ma X."/>
            <person name="Wang X."/>
            <person name="Yssel A.E.J."/>
            <person name="Chaluvadi S.R."/>
            <person name="Johnson M."/>
            <person name="Gangashetty P."/>
            <person name="Hamidou F."/>
            <person name="Sanogo M.D."/>
            <person name="Zwaenepoel A."/>
            <person name="Wallace J."/>
            <person name="Van De Peer Y."/>
            <person name="Van Deynze A."/>
        </authorList>
    </citation>
    <scope>NUCLEOTIDE SEQUENCE</scope>
    <source>
        <tissue evidence="8">Leaves</tissue>
    </source>
</reference>
<keyword evidence="3 7" id="KW-0812">Transmembrane</keyword>
<organism evidence="8 9">
    <name type="scientific">Digitaria exilis</name>
    <dbReference type="NCBI Taxonomy" id="1010633"/>
    <lineage>
        <taxon>Eukaryota</taxon>
        <taxon>Viridiplantae</taxon>
        <taxon>Streptophyta</taxon>
        <taxon>Embryophyta</taxon>
        <taxon>Tracheophyta</taxon>
        <taxon>Spermatophyta</taxon>
        <taxon>Magnoliopsida</taxon>
        <taxon>Liliopsida</taxon>
        <taxon>Poales</taxon>
        <taxon>Poaceae</taxon>
        <taxon>PACMAD clade</taxon>
        <taxon>Panicoideae</taxon>
        <taxon>Panicodae</taxon>
        <taxon>Paniceae</taxon>
        <taxon>Anthephorinae</taxon>
        <taxon>Digitaria</taxon>
    </lineage>
</organism>
<comment type="similarity">
    <text evidence="2">Belongs to the major facilitator superfamily. Proton-dependent oligopeptide transporter (POT/PTR) (TC 2.A.17) family.</text>
</comment>
<evidence type="ECO:0000256" key="2">
    <source>
        <dbReference type="ARBA" id="ARBA00005982"/>
    </source>
</evidence>
<dbReference type="SUPFAM" id="SSF103473">
    <property type="entry name" value="MFS general substrate transporter"/>
    <property type="match status" value="1"/>
</dbReference>
<comment type="caution">
    <text evidence="8">The sequence shown here is derived from an EMBL/GenBank/DDBJ whole genome shotgun (WGS) entry which is preliminary data.</text>
</comment>
<dbReference type="OrthoDB" id="8904098at2759"/>
<proteinExistence type="inferred from homology"/>
<feature type="transmembrane region" description="Helical" evidence="7">
    <location>
        <begin position="370"/>
        <end position="392"/>
    </location>
</feature>
<feature type="transmembrane region" description="Helical" evidence="7">
    <location>
        <begin position="325"/>
        <end position="349"/>
    </location>
</feature>
<evidence type="ECO:0000256" key="1">
    <source>
        <dbReference type="ARBA" id="ARBA00004141"/>
    </source>
</evidence>
<dbReference type="GO" id="GO:0022857">
    <property type="term" value="F:transmembrane transporter activity"/>
    <property type="evidence" value="ECO:0007669"/>
    <property type="project" value="InterPro"/>
</dbReference>
<dbReference type="GO" id="GO:0016020">
    <property type="term" value="C:membrane"/>
    <property type="evidence" value="ECO:0007669"/>
    <property type="project" value="UniProtKB-SubCell"/>
</dbReference>
<feature type="transmembrane region" description="Helical" evidence="7">
    <location>
        <begin position="259"/>
        <end position="276"/>
    </location>
</feature>
<keyword evidence="5 7" id="KW-0472">Membrane</keyword>
<dbReference type="AlphaFoldDB" id="A0A835AND9"/>
<evidence type="ECO:0000256" key="6">
    <source>
        <dbReference type="SAM" id="MobiDB-lite"/>
    </source>
</evidence>
<feature type="transmembrane region" description="Helical" evidence="7">
    <location>
        <begin position="398"/>
        <end position="424"/>
    </location>
</feature>
<evidence type="ECO:0000256" key="7">
    <source>
        <dbReference type="SAM" id="Phobius"/>
    </source>
</evidence>
<sequence>MIIIHTCPCPHRHRSPFARRHDEEGLSRTLGTNVRAFDDGVSLPLFVYDALGAPMESTPGAPKRDSRSHAASARAPRGAVSVIGQLPIDEGGDYTMRSIDASNENGRRDVDAPNAMPSTSRCPAHVRHSAARRGAAPSGQAPAPQTGPDPTPSHAQCKLLRKPGKQQPDHTLTTAKPQCSYWSQPFAAPASSMEVSAMEEALPNPNQRRKGGLRTIPHVHLIFEKVASFGLTANMILYLTERYLMSSALATVVLYNWNAFSNFLPIFGAVLADAYLGRFRVIALGSFVSLSGMCLLCLTAILPVYKKTAACAASLGGCEVVPWQMPLLFTSFALMSIGSGGIRPCTLAFGADQLDKRDNSAKNVRTLQTFFNWYYTVLGLSIVFAATVIVYIQQARGWVVGFVVPVVLMVTALTLFLLGSPFYLRAMADRSAILGLVQVLVATYKNRHEPLPPDTSDTSCFFNKAGSKPRTPTNKLRYLPTRNPAKELNAEGAACDPWRLCTVQMVEDTKAVIRVLPIWSTGILPGVIVGQQMFPTLQAKTMDRKVGHLEIPAATFGVFSILTLTVWVAVYDRALVRPLSRLTGHARGLSLRQRMGFGLALFAVAMAVAARTETVRRAAAVAEGLRDADPRTGPPVHMSAMRLVPQHCLTGLAEGLNLIGQIEFYYSEFPKTMSSIGVSLLALGLGFGALLGSAIVAIIGTATRGSGDGWLPNNLNRGHYDDYYLVLAVLGASNVVYFVACAWAYGEEGQNRVAAAADDAVVEEDGKEEEEQHKAVIM</sequence>
<feature type="region of interest" description="Disordered" evidence="6">
    <location>
        <begin position="57"/>
        <end position="157"/>
    </location>
</feature>
<dbReference type="PANTHER" id="PTHR11654">
    <property type="entry name" value="OLIGOPEPTIDE TRANSPORTER-RELATED"/>
    <property type="match status" value="1"/>
</dbReference>
<dbReference type="Pfam" id="PF00854">
    <property type="entry name" value="PTR2"/>
    <property type="match status" value="1"/>
</dbReference>
<protein>
    <submittedName>
        <fullName evidence="8">Uncharacterized protein</fullName>
    </submittedName>
</protein>
<dbReference type="PROSITE" id="PS01022">
    <property type="entry name" value="PTR2_1"/>
    <property type="match status" value="1"/>
</dbReference>
<keyword evidence="9" id="KW-1185">Reference proteome</keyword>
<feature type="compositionally biased region" description="Low complexity" evidence="6">
    <location>
        <begin position="69"/>
        <end position="81"/>
    </location>
</feature>
<evidence type="ECO:0000313" key="8">
    <source>
        <dbReference type="EMBL" id="KAF8663777.1"/>
    </source>
</evidence>
<dbReference type="EMBL" id="JACEFO010002359">
    <property type="protein sequence ID" value="KAF8663777.1"/>
    <property type="molecule type" value="Genomic_DNA"/>
</dbReference>
<evidence type="ECO:0000256" key="5">
    <source>
        <dbReference type="ARBA" id="ARBA00023136"/>
    </source>
</evidence>
<feature type="transmembrane region" description="Helical" evidence="7">
    <location>
        <begin position="723"/>
        <end position="745"/>
    </location>
</feature>
<dbReference type="Gene3D" id="1.20.1250.20">
    <property type="entry name" value="MFS general substrate transporter like domains"/>
    <property type="match status" value="1"/>
</dbReference>
<feature type="transmembrane region" description="Helical" evidence="7">
    <location>
        <begin position="551"/>
        <end position="571"/>
    </location>
</feature>
<name>A0A835AND9_9POAL</name>
<evidence type="ECO:0000256" key="4">
    <source>
        <dbReference type="ARBA" id="ARBA00022989"/>
    </source>
</evidence>
<feature type="transmembrane region" description="Helical" evidence="7">
    <location>
        <begin position="680"/>
        <end position="703"/>
    </location>
</feature>
<dbReference type="Proteomes" id="UP000636709">
    <property type="component" value="Unassembled WGS sequence"/>
</dbReference>
<gene>
    <name evidence="8" type="ORF">HU200_055104</name>
</gene>
<accession>A0A835AND9</accession>
<dbReference type="InterPro" id="IPR000109">
    <property type="entry name" value="POT_fam"/>
</dbReference>
<dbReference type="GO" id="GO:0006857">
    <property type="term" value="P:oligopeptide transport"/>
    <property type="evidence" value="ECO:0007669"/>
    <property type="project" value="InterPro"/>
</dbReference>
<comment type="subcellular location">
    <subcellularLocation>
        <location evidence="1">Membrane</location>
        <topology evidence="1">Multi-pass membrane protein</topology>
    </subcellularLocation>
</comment>
<evidence type="ECO:0000313" key="9">
    <source>
        <dbReference type="Proteomes" id="UP000636709"/>
    </source>
</evidence>
<dbReference type="InterPro" id="IPR018456">
    <property type="entry name" value="PTR2_symporter_CS"/>
</dbReference>
<dbReference type="InterPro" id="IPR036259">
    <property type="entry name" value="MFS_trans_sf"/>
</dbReference>
<feature type="transmembrane region" description="Helical" evidence="7">
    <location>
        <begin position="283"/>
        <end position="305"/>
    </location>
</feature>
<feature type="compositionally biased region" description="Low complexity" evidence="6">
    <location>
        <begin position="132"/>
        <end position="144"/>
    </location>
</feature>
<evidence type="ECO:0000256" key="3">
    <source>
        <dbReference type="ARBA" id="ARBA00022692"/>
    </source>
</evidence>